<dbReference type="GO" id="GO:1902201">
    <property type="term" value="P:negative regulation of bacterial-type flagellum-dependent cell motility"/>
    <property type="evidence" value="ECO:0007669"/>
    <property type="project" value="TreeGrafter"/>
</dbReference>
<keyword evidence="3" id="KW-0812">Transmembrane</keyword>
<dbReference type="InterPro" id="IPR000160">
    <property type="entry name" value="GGDEF_dom"/>
</dbReference>
<reference evidence="5 6" key="1">
    <citation type="submission" date="2019-04" db="EMBL/GenBank/DDBJ databases">
        <title>Genome sequence of strain shin9-1.</title>
        <authorList>
            <person name="Gao J."/>
            <person name="Sun J."/>
        </authorList>
    </citation>
    <scope>NUCLEOTIDE SEQUENCE [LARGE SCALE GENOMIC DNA]</scope>
    <source>
        <strain evidence="6">shin9-1</strain>
    </source>
</reference>
<dbReference type="PANTHER" id="PTHR45138">
    <property type="entry name" value="REGULATORY COMPONENTS OF SENSORY TRANSDUCTION SYSTEM"/>
    <property type="match status" value="1"/>
</dbReference>
<keyword evidence="3" id="KW-1133">Transmembrane helix</keyword>
<keyword evidence="3" id="KW-0472">Membrane</keyword>
<dbReference type="PANTHER" id="PTHR45138:SF9">
    <property type="entry name" value="DIGUANYLATE CYCLASE DGCM-RELATED"/>
    <property type="match status" value="1"/>
</dbReference>
<feature type="transmembrane region" description="Helical" evidence="3">
    <location>
        <begin position="129"/>
        <end position="146"/>
    </location>
</feature>
<dbReference type="Pfam" id="PF00990">
    <property type="entry name" value="GGDEF"/>
    <property type="match status" value="1"/>
</dbReference>
<feature type="domain" description="GGDEF" evidence="4">
    <location>
        <begin position="257"/>
        <end position="389"/>
    </location>
</feature>
<feature type="transmembrane region" description="Helical" evidence="3">
    <location>
        <begin position="158"/>
        <end position="178"/>
    </location>
</feature>
<dbReference type="AlphaFoldDB" id="A0A4S8PAG2"/>
<dbReference type="OrthoDB" id="9812260at2"/>
<dbReference type="EMBL" id="STGV01000001">
    <property type="protein sequence ID" value="THV25054.1"/>
    <property type="molecule type" value="Genomic_DNA"/>
</dbReference>
<feature type="transmembrane region" description="Helical" evidence="3">
    <location>
        <begin position="50"/>
        <end position="70"/>
    </location>
</feature>
<dbReference type="SUPFAM" id="SSF55073">
    <property type="entry name" value="Nucleotide cyclase"/>
    <property type="match status" value="1"/>
</dbReference>
<sequence length="396" mass="43158">MAIVHSSPYRSRLMFQVFSPSLLLANFAVQALFSLVFLHAYRRERQRFELVQWAIAAGIGALGMLLSLWGHPVATIFGEGAVLWSLALSWQALCSFDHRASRTVVAAIGPALYILASASFESFAEGASARPLLFGAVVLVYCGLILREHWISSKTEKLAGRAMVVGWFALHFLAGLVWTFAGDAFAIKPGTQSVFTEILALELLLHAVFGNLAAFVMIKDRVQLQNEWSAATDVLTGFVNRQTFLGMLQTLSHKIRGEGAFLYVDVDHVKRINDRFGHSGGDEVLKTCAELMAQELPKNALIGRLAGAEFAAYVPDCDIEGAEDLGHAICETVAQQMFFLGNEFVSVTVSVGVAHGLMQVTPDELLKRADVALHTAKDRGRNAVVVWDTGLAPQPV</sequence>
<dbReference type="InterPro" id="IPR050469">
    <property type="entry name" value="Diguanylate_Cyclase"/>
</dbReference>
<proteinExistence type="predicted"/>
<protein>
    <recommendedName>
        <fullName evidence="1">diguanylate cyclase</fullName>
        <ecNumber evidence="1">2.7.7.65</ecNumber>
    </recommendedName>
</protein>
<feature type="transmembrane region" description="Helical" evidence="3">
    <location>
        <begin position="17"/>
        <end position="38"/>
    </location>
</feature>
<organism evidence="5 6">
    <name type="scientific">Peteryoungia ipomoeae</name>
    <dbReference type="NCBI Taxonomy" id="1210932"/>
    <lineage>
        <taxon>Bacteria</taxon>
        <taxon>Pseudomonadati</taxon>
        <taxon>Pseudomonadota</taxon>
        <taxon>Alphaproteobacteria</taxon>
        <taxon>Hyphomicrobiales</taxon>
        <taxon>Rhizobiaceae</taxon>
        <taxon>Peteryoungia</taxon>
    </lineage>
</organism>
<dbReference type="Proteomes" id="UP000308828">
    <property type="component" value="Unassembled WGS sequence"/>
</dbReference>
<feature type="transmembrane region" description="Helical" evidence="3">
    <location>
        <begin position="198"/>
        <end position="218"/>
    </location>
</feature>
<dbReference type="GO" id="GO:0005886">
    <property type="term" value="C:plasma membrane"/>
    <property type="evidence" value="ECO:0007669"/>
    <property type="project" value="TreeGrafter"/>
</dbReference>
<dbReference type="CDD" id="cd01949">
    <property type="entry name" value="GGDEF"/>
    <property type="match status" value="1"/>
</dbReference>
<comment type="caution">
    <text evidence="5">The sequence shown here is derived from an EMBL/GenBank/DDBJ whole genome shotgun (WGS) entry which is preliminary data.</text>
</comment>
<feature type="transmembrane region" description="Helical" evidence="3">
    <location>
        <begin position="76"/>
        <end position="96"/>
    </location>
</feature>
<accession>A0A4S8PAG2</accession>
<keyword evidence="6" id="KW-1185">Reference proteome</keyword>
<evidence type="ECO:0000256" key="1">
    <source>
        <dbReference type="ARBA" id="ARBA00012528"/>
    </source>
</evidence>
<gene>
    <name evidence="5" type="ORF">FAA97_02275</name>
</gene>
<dbReference type="EC" id="2.7.7.65" evidence="1"/>
<evidence type="ECO:0000313" key="5">
    <source>
        <dbReference type="EMBL" id="THV25054.1"/>
    </source>
</evidence>
<dbReference type="NCBIfam" id="TIGR00254">
    <property type="entry name" value="GGDEF"/>
    <property type="match status" value="1"/>
</dbReference>
<dbReference type="Gene3D" id="3.30.70.270">
    <property type="match status" value="1"/>
</dbReference>
<dbReference type="GO" id="GO:0052621">
    <property type="term" value="F:diguanylate cyclase activity"/>
    <property type="evidence" value="ECO:0007669"/>
    <property type="project" value="UniProtKB-EC"/>
</dbReference>
<name>A0A4S8PAG2_9HYPH</name>
<dbReference type="InterPro" id="IPR029787">
    <property type="entry name" value="Nucleotide_cyclase"/>
</dbReference>
<dbReference type="PROSITE" id="PS50887">
    <property type="entry name" value="GGDEF"/>
    <property type="match status" value="1"/>
</dbReference>
<feature type="transmembrane region" description="Helical" evidence="3">
    <location>
        <begin position="103"/>
        <end position="123"/>
    </location>
</feature>
<comment type="catalytic activity">
    <reaction evidence="2">
        <text>2 GTP = 3',3'-c-di-GMP + 2 diphosphate</text>
        <dbReference type="Rhea" id="RHEA:24898"/>
        <dbReference type="ChEBI" id="CHEBI:33019"/>
        <dbReference type="ChEBI" id="CHEBI:37565"/>
        <dbReference type="ChEBI" id="CHEBI:58805"/>
        <dbReference type="EC" id="2.7.7.65"/>
    </reaction>
</comment>
<evidence type="ECO:0000313" key="6">
    <source>
        <dbReference type="Proteomes" id="UP000308828"/>
    </source>
</evidence>
<dbReference type="SMART" id="SM00267">
    <property type="entry name" value="GGDEF"/>
    <property type="match status" value="1"/>
</dbReference>
<dbReference type="GO" id="GO:0043709">
    <property type="term" value="P:cell adhesion involved in single-species biofilm formation"/>
    <property type="evidence" value="ECO:0007669"/>
    <property type="project" value="TreeGrafter"/>
</dbReference>
<dbReference type="InterPro" id="IPR043128">
    <property type="entry name" value="Rev_trsase/Diguanyl_cyclase"/>
</dbReference>
<evidence type="ECO:0000259" key="4">
    <source>
        <dbReference type="PROSITE" id="PS50887"/>
    </source>
</evidence>
<evidence type="ECO:0000256" key="3">
    <source>
        <dbReference type="SAM" id="Phobius"/>
    </source>
</evidence>
<evidence type="ECO:0000256" key="2">
    <source>
        <dbReference type="ARBA" id="ARBA00034247"/>
    </source>
</evidence>